<comment type="subcellular location">
    <subcellularLocation>
        <location evidence="1 9">Cell outer membrane</location>
        <topology evidence="1 9">Multi-pass membrane protein</topology>
    </subcellularLocation>
</comment>
<evidence type="ECO:0000256" key="5">
    <source>
        <dbReference type="ARBA" id="ARBA00022729"/>
    </source>
</evidence>
<dbReference type="InterPro" id="IPR000531">
    <property type="entry name" value="Beta-barrel_TonB"/>
</dbReference>
<dbReference type="InterPro" id="IPR036942">
    <property type="entry name" value="Beta-barrel_TonB_sf"/>
</dbReference>
<dbReference type="GO" id="GO:0009279">
    <property type="term" value="C:cell outer membrane"/>
    <property type="evidence" value="ECO:0007669"/>
    <property type="project" value="UniProtKB-SubCell"/>
</dbReference>
<dbReference type="Pfam" id="PF07715">
    <property type="entry name" value="Plug"/>
    <property type="match status" value="1"/>
</dbReference>
<evidence type="ECO:0000256" key="3">
    <source>
        <dbReference type="ARBA" id="ARBA00022452"/>
    </source>
</evidence>
<evidence type="ECO:0000256" key="4">
    <source>
        <dbReference type="ARBA" id="ARBA00022692"/>
    </source>
</evidence>
<dbReference type="GO" id="GO:0015344">
    <property type="term" value="F:siderophore uptake transmembrane transporter activity"/>
    <property type="evidence" value="ECO:0007669"/>
    <property type="project" value="TreeGrafter"/>
</dbReference>
<dbReference type="EMBL" id="SNWD01000001">
    <property type="protein sequence ID" value="TDN86989.1"/>
    <property type="molecule type" value="Genomic_DNA"/>
</dbReference>
<feature type="chain" id="PRO_5020497247" evidence="12">
    <location>
        <begin position="28"/>
        <end position="739"/>
    </location>
</feature>
<feature type="domain" description="TonB-dependent receptor plug" evidence="14">
    <location>
        <begin position="79"/>
        <end position="180"/>
    </location>
</feature>
<dbReference type="InterPro" id="IPR037066">
    <property type="entry name" value="Plug_dom_sf"/>
</dbReference>
<keyword evidence="7 9" id="KW-0472">Membrane</keyword>
<dbReference type="SUPFAM" id="SSF56935">
    <property type="entry name" value="Porins"/>
    <property type="match status" value="1"/>
</dbReference>
<dbReference type="InterPro" id="IPR012910">
    <property type="entry name" value="Plug_dom"/>
</dbReference>
<evidence type="ECO:0000256" key="11">
    <source>
        <dbReference type="RuleBase" id="RU003357"/>
    </source>
</evidence>
<dbReference type="CDD" id="cd01347">
    <property type="entry name" value="ligand_gated_channel"/>
    <property type="match status" value="1"/>
</dbReference>
<evidence type="ECO:0000256" key="9">
    <source>
        <dbReference type="PROSITE-ProRule" id="PRU01360"/>
    </source>
</evidence>
<dbReference type="PANTHER" id="PTHR32552:SF84">
    <property type="entry name" value="TONB-DEPENDENT RECEPTOR-RELATED"/>
    <property type="match status" value="1"/>
</dbReference>
<keyword evidence="16" id="KW-1185">Reference proteome</keyword>
<gene>
    <name evidence="15" type="ORF">EV664_101568</name>
</gene>
<keyword evidence="15" id="KW-0675">Receptor</keyword>
<evidence type="ECO:0000259" key="13">
    <source>
        <dbReference type="Pfam" id="PF00593"/>
    </source>
</evidence>
<keyword evidence="5 12" id="KW-0732">Signal</keyword>
<evidence type="ECO:0000259" key="14">
    <source>
        <dbReference type="Pfam" id="PF07715"/>
    </source>
</evidence>
<protein>
    <submittedName>
        <fullName evidence="15">Iron complex outermembrane receptor protein</fullName>
    </submittedName>
</protein>
<keyword evidence="8 9" id="KW-0998">Cell outer membrane</keyword>
<evidence type="ECO:0000256" key="10">
    <source>
        <dbReference type="PROSITE-ProRule" id="PRU10144"/>
    </source>
</evidence>
<feature type="short sequence motif" description="TonB C-terminal box" evidence="10">
    <location>
        <begin position="722"/>
        <end position="739"/>
    </location>
</feature>
<organism evidence="15 16">
    <name type="scientific">Stakelama pacifica</name>
    <dbReference type="NCBI Taxonomy" id="517720"/>
    <lineage>
        <taxon>Bacteria</taxon>
        <taxon>Pseudomonadati</taxon>
        <taxon>Pseudomonadota</taxon>
        <taxon>Alphaproteobacteria</taxon>
        <taxon>Sphingomonadales</taxon>
        <taxon>Sphingomonadaceae</taxon>
        <taxon>Stakelama</taxon>
    </lineage>
</organism>
<evidence type="ECO:0000313" key="16">
    <source>
        <dbReference type="Proteomes" id="UP000295493"/>
    </source>
</evidence>
<keyword evidence="4 9" id="KW-0812">Transmembrane</keyword>
<evidence type="ECO:0000256" key="12">
    <source>
        <dbReference type="SAM" id="SignalP"/>
    </source>
</evidence>
<evidence type="ECO:0000256" key="1">
    <source>
        <dbReference type="ARBA" id="ARBA00004571"/>
    </source>
</evidence>
<evidence type="ECO:0000256" key="8">
    <source>
        <dbReference type="ARBA" id="ARBA00023237"/>
    </source>
</evidence>
<comment type="caution">
    <text evidence="15">The sequence shown here is derived from an EMBL/GenBank/DDBJ whole genome shotgun (WGS) entry which is preliminary data.</text>
</comment>
<dbReference type="InterPro" id="IPR039426">
    <property type="entry name" value="TonB-dep_rcpt-like"/>
</dbReference>
<keyword evidence="6 11" id="KW-0798">TonB box</keyword>
<evidence type="ECO:0000256" key="2">
    <source>
        <dbReference type="ARBA" id="ARBA00022448"/>
    </source>
</evidence>
<evidence type="ECO:0000256" key="6">
    <source>
        <dbReference type="ARBA" id="ARBA00023077"/>
    </source>
</evidence>
<proteinExistence type="inferred from homology"/>
<dbReference type="PROSITE" id="PS52016">
    <property type="entry name" value="TONB_DEPENDENT_REC_3"/>
    <property type="match status" value="1"/>
</dbReference>
<sequence length="739" mass="80609">MTGFPILRLYRPSLAAIALCTSGLGYAQDTLPARPDGTAPDARTIKAGMGLTEEITVTGWRLRQLDTPVPTASRLNLSIRDTPATLDRIGADEILTRGFRTVEEATDSLPGIISGGAPGDPSLFSMRGFTGEQVMILHNGLYLGPANMINRPGNTFNIASIDVLKGPASVLYGQGAIGGVVNIVNKHPDFDGNTRQALASYGSFDTVSLGLGGNMVLSDTLAGRADVSYHRTDGYVDDAGSNSFNATGALLFQPASDLSVELSVDYLRDNLSTYYGTPLVSADFAADSIEGILSGADGRVIDRRMRFTNYNVNDDKAHSWQIWPRLVVNWSPSDAVTLSNTAYYFHAERQWINAENYVFNSDTNLIDRDRFFVFHNQDLVGDQGSATFRHTLFGLSNQLVVGFDYNHLDFVRSRGFPDGDSVDPLNPVRGSFGPIQKRVSPTRWDQIALFAEDSLDLTSRLKLVTGLRAERLYLTRENYGPDGAFQPAISFRRTYKPFNWRAGLVYDVAPHVTAYASYSTGKDPVGSNIFLVNAGQNFGLSSSRQFEAGIKADLLDGRGSLTAAVYDIRRSDILTQVAIDTLNNVGKQTSRGFELSGELKVSRNWAVTGSGTYVDAEYQDFIDPNYGIAASGNRPPNVPAWTGNVWTSVQHIGGLPLEAGGGVKYVGKRYGNTANDLVLKPYATGILYATYSLTPRLSLTARVNNVWGKTFVQWADIYYPAQVMLGEPRRAEASILARF</sequence>
<dbReference type="AlphaFoldDB" id="A0A4R6FYA4"/>
<evidence type="ECO:0000313" key="15">
    <source>
        <dbReference type="EMBL" id="TDN86989.1"/>
    </source>
</evidence>
<dbReference type="Gene3D" id="2.170.130.10">
    <property type="entry name" value="TonB-dependent receptor, plug domain"/>
    <property type="match status" value="1"/>
</dbReference>
<accession>A0A4R6FYA4</accession>
<reference evidence="15 16" key="1">
    <citation type="submission" date="2019-03" db="EMBL/GenBank/DDBJ databases">
        <title>Genomic Encyclopedia of Type Strains, Phase IV (KMG-IV): sequencing the most valuable type-strain genomes for metagenomic binning, comparative biology and taxonomic classification.</title>
        <authorList>
            <person name="Goeker M."/>
        </authorList>
    </citation>
    <scope>NUCLEOTIDE SEQUENCE [LARGE SCALE GENOMIC DNA]</scope>
    <source>
        <strain evidence="15 16">DSM 25059</strain>
    </source>
</reference>
<name>A0A4R6FYA4_9SPHN</name>
<feature type="signal peptide" evidence="12">
    <location>
        <begin position="1"/>
        <end position="27"/>
    </location>
</feature>
<keyword evidence="2 9" id="KW-0813">Transport</keyword>
<dbReference type="Pfam" id="PF00593">
    <property type="entry name" value="TonB_dep_Rec_b-barrel"/>
    <property type="match status" value="1"/>
</dbReference>
<feature type="domain" description="TonB-dependent receptor-like beta-barrel" evidence="13">
    <location>
        <begin position="260"/>
        <end position="706"/>
    </location>
</feature>
<dbReference type="Gene3D" id="2.40.170.20">
    <property type="entry name" value="TonB-dependent receptor, beta-barrel domain"/>
    <property type="match status" value="1"/>
</dbReference>
<dbReference type="InterPro" id="IPR010917">
    <property type="entry name" value="TonB_rcpt_CS"/>
</dbReference>
<dbReference type="PROSITE" id="PS01156">
    <property type="entry name" value="TONB_DEPENDENT_REC_2"/>
    <property type="match status" value="1"/>
</dbReference>
<comment type="similarity">
    <text evidence="9 11">Belongs to the TonB-dependent receptor family.</text>
</comment>
<evidence type="ECO:0000256" key="7">
    <source>
        <dbReference type="ARBA" id="ARBA00023136"/>
    </source>
</evidence>
<keyword evidence="3 9" id="KW-1134">Transmembrane beta strand</keyword>
<dbReference type="Proteomes" id="UP000295493">
    <property type="component" value="Unassembled WGS sequence"/>
</dbReference>
<dbReference type="PANTHER" id="PTHR32552">
    <property type="entry name" value="FERRICHROME IRON RECEPTOR-RELATED"/>
    <property type="match status" value="1"/>
</dbReference>